<reference evidence="2" key="1">
    <citation type="submission" date="2018-05" db="EMBL/GenBank/DDBJ databases">
        <title>Draft genome of Mucuna pruriens seed.</title>
        <authorList>
            <person name="Nnadi N.E."/>
            <person name="Vos R."/>
            <person name="Hasami M.H."/>
            <person name="Devisetty U.K."/>
            <person name="Aguiy J.C."/>
        </authorList>
    </citation>
    <scope>NUCLEOTIDE SEQUENCE [LARGE SCALE GENOMIC DNA]</scope>
    <source>
        <strain evidence="2">JCA_2017</strain>
    </source>
</reference>
<name>A0A371HMP2_MUCPR</name>
<gene>
    <name evidence="2" type="primary">pol</name>
    <name evidence="2" type="ORF">CR513_12276</name>
</gene>
<feature type="non-terminal residue" evidence="2">
    <location>
        <position position="1"/>
    </location>
</feature>
<dbReference type="OrthoDB" id="542221at2759"/>
<evidence type="ECO:0000313" key="2">
    <source>
        <dbReference type="EMBL" id="RDY04067.1"/>
    </source>
</evidence>
<dbReference type="InterPro" id="IPR043128">
    <property type="entry name" value="Rev_trsase/Diguanyl_cyclase"/>
</dbReference>
<dbReference type="InterPro" id="IPR043502">
    <property type="entry name" value="DNA/RNA_pol_sf"/>
</dbReference>
<evidence type="ECO:0000256" key="1">
    <source>
        <dbReference type="SAM" id="MobiDB-lite"/>
    </source>
</evidence>
<organism evidence="2 3">
    <name type="scientific">Mucuna pruriens</name>
    <name type="common">Velvet bean</name>
    <name type="synonym">Dolichos pruriens</name>
    <dbReference type="NCBI Taxonomy" id="157652"/>
    <lineage>
        <taxon>Eukaryota</taxon>
        <taxon>Viridiplantae</taxon>
        <taxon>Streptophyta</taxon>
        <taxon>Embryophyta</taxon>
        <taxon>Tracheophyta</taxon>
        <taxon>Spermatophyta</taxon>
        <taxon>Magnoliopsida</taxon>
        <taxon>eudicotyledons</taxon>
        <taxon>Gunneridae</taxon>
        <taxon>Pentapetalae</taxon>
        <taxon>rosids</taxon>
        <taxon>fabids</taxon>
        <taxon>Fabales</taxon>
        <taxon>Fabaceae</taxon>
        <taxon>Papilionoideae</taxon>
        <taxon>50 kb inversion clade</taxon>
        <taxon>NPAAA clade</taxon>
        <taxon>indigoferoid/millettioid clade</taxon>
        <taxon>Phaseoleae</taxon>
        <taxon>Mucuna</taxon>
    </lineage>
</organism>
<dbReference type="AlphaFoldDB" id="A0A371HMP2"/>
<sequence>MDRVFQGALGVDIEVYVDDMVVKSEKADEHYEVLERLRLNPEKCSFGVQARKFLGFILTERGIEANPDKCQAIISMRSLRVSKKSNNSWEESPPFHDLSLGRLKLHNPSSGH</sequence>
<proteinExistence type="predicted"/>
<dbReference type="EMBL" id="QJKJ01002157">
    <property type="protein sequence ID" value="RDY04067.1"/>
    <property type="molecule type" value="Genomic_DNA"/>
</dbReference>
<protein>
    <submittedName>
        <fullName evidence="2">Retrovirus-related Pol polyprotein from transposon 17.6</fullName>
    </submittedName>
</protein>
<accession>A0A371HMP2</accession>
<dbReference type="Proteomes" id="UP000257109">
    <property type="component" value="Unassembled WGS sequence"/>
</dbReference>
<comment type="caution">
    <text evidence="2">The sequence shown here is derived from an EMBL/GenBank/DDBJ whole genome shotgun (WGS) entry which is preliminary data.</text>
</comment>
<dbReference type="SUPFAM" id="SSF56672">
    <property type="entry name" value="DNA/RNA polymerases"/>
    <property type="match status" value="1"/>
</dbReference>
<dbReference type="Gene3D" id="3.30.70.270">
    <property type="match status" value="1"/>
</dbReference>
<evidence type="ECO:0000313" key="3">
    <source>
        <dbReference type="Proteomes" id="UP000257109"/>
    </source>
</evidence>
<feature type="region of interest" description="Disordered" evidence="1">
    <location>
        <begin position="85"/>
        <end position="112"/>
    </location>
</feature>
<keyword evidence="3" id="KW-1185">Reference proteome</keyword>